<evidence type="ECO:0000256" key="1">
    <source>
        <dbReference type="ARBA" id="ARBA00000085"/>
    </source>
</evidence>
<dbReference type="InterPro" id="IPR036641">
    <property type="entry name" value="HPT_dom_sf"/>
</dbReference>
<dbReference type="CDD" id="cd00130">
    <property type="entry name" value="PAS"/>
    <property type="match status" value="1"/>
</dbReference>
<dbReference type="Proteomes" id="UP000267464">
    <property type="component" value="Unassembled WGS sequence"/>
</dbReference>
<evidence type="ECO:0000256" key="19">
    <source>
        <dbReference type="ARBA" id="ARBA00070152"/>
    </source>
</evidence>
<dbReference type="RefSeq" id="WP_124538349.1">
    <property type="nucleotide sequence ID" value="NZ_QUSW01000001.1"/>
</dbReference>
<dbReference type="SMART" id="SM00387">
    <property type="entry name" value="HATPase_c"/>
    <property type="match status" value="1"/>
</dbReference>
<keyword evidence="7 22" id="KW-0812">Transmembrane</keyword>
<dbReference type="GO" id="GO:0000155">
    <property type="term" value="F:phosphorelay sensor kinase activity"/>
    <property type="evidence" value="ECO:0007669"/>
    <property type="project" value="InterPro"/>
</dbReference>
<dbReference type="Gene3D" id="3.40.50.2300">
    <property type="match status" value="1"/>
</dbReference>
<keyword evidence="15 22" id="KW-0472">Membrane</keyword>
<evidence type="ECO:0000313" key="28">
    <source>
        <dbReference type="Proteomes" id="UP000267464"/>
    </source>
</evidence>
<dbReference type="Pfam" id="PF00512">
    <property type="entry name" value="HisKA"/>
    <property type="match status" value="1"/>
</dbReference>
<protein>
    <recommendedName>
        <fullName evidence="18">Sensory/regulatory protein RpfC</fullName>
        <ecNumber evidence="3">2.7.13.3</ecNumber>
    </recommendedName>
    <alternativeName>
        <fullName evidence="19">Virulence sensor protein BvgS</fullName>
    </alternativeName>
</protein>
<dbReference type="PROSITE" id="PS50110">
    <property type="entry name" value="RESPONSE_REGULATORY"/>
    <property type="match status" value="1"/>
</dbReference>
<dbReference type="InterPro" id="IPR003661">
    <property type="entry name" value="HisK_dim/P_dom"/>
</dbReference>
<dbReference type="PRINTS" id="PR00344">
    <property type="entry name" value="BCTRLSENSOR"/>
</dbReference>
<organism evidence="27 28">
    <name type="scientific">Piscinibacter terrae</name>
    <dbReference type="NCBI Taxonomy" id="2496871"/>
    <lineage>
        <taxon>Bacteria</taxon>
        <taxon>Pseudomonadati</taxon>
        <taxon>Pseudomonadota</taxon>
        <taxon>Betaproteobacteria</taxon>
        <taxon>Burkholderiales</taxon>
        <taxon>Sphaerotilaceae</taxon>
        <taxon>Piscinibacter</taxon>
    </lineage>
</organism>
<evidence type="ECO:0000256" key="16">
    <source>
        <dbReference type="ARBA" id="ARBA00058004"/>
    </source>
</evidence>
<dbReference type="InterPro" id="IPR004358">
    <property type="entry name" value="Sig_transdc_His_kin-like_C"/>
</dbReference>
<dbReference type="InterPro" id="IPR008207">
    <property type="entry name" value="Sig_transdc_His_kin_Hpt_dom"/>
</dbReference>
<keyword evidence="10" id="KW-0418">Kinase</keyword>
<dbReference type="PANTHER" id="PTHR45339">
    <property type="entry name" value="HYBRID SIGNAL TRANSDUCTION HISTIDINE KINASE J"/>
    <property type="match status" value="1"/>
</dbReference>
<evidence type="ECO:0000256" key="4">
    <source>
        <dbReference type="ARBA" id="ARBA00022475"/>
    </source>
</evidence>
<feature type="transmembrane region" description="Helical" evidence="22">
    <location>
        <begin position="323"/>
        <end position="346"/>
    </location>
</feature>
<dbReference type="OrthoDB" id="5290456at2"/>
<dbReference type="PROSITE" id="PS50109">
    <property type="entry name" value="HIS_KIN"/>
    <property type="match status" value="1"/>
</dbReference>
<dbReference type="PROSITE" id="PS51257">
    <property type="entry name" value="PROKAR_LIPOPROTEIN"/>
    <property type="match status" value="1"/>
</dbReference>
<dbReference type="Pfam" id="PF02518">
    <property type="entry name" value="HATPase_c"/>
    <property type="match status" value="1"/>
</dbReference>
<evidence type="ECO:0000256" key="17">
    <source>
        <dbReference type="ARBA" id="ARBA00064003"/>
    </source>
</evidence>
<evidence type="ECO:0000256" key="8">
    <source>
        <dbReference type="ARBA" id="ARBA00022729"/>
    </source>
</evidence>
<evidence type="ECO:0000256" key="3">
    <source>
        <dbReference type="ARBA" id="ARBA00012438"/>
    </source>
</evidence>
<evidence type="ECO:0000256" key="22">
    <source>
        <dbReference type="SAM" id="Phobius"/>
    </source>
</evidence>
<dbReference type="Gene3D" id="1.10.287.130">
    <property type="match status" value="1"/>
</dbReference>
<dbReference type="CDD" id="cd17546">
    <property type="entry name" value="REC_hyHK_CKI1_RcsC-like"/>
    <property type="match status" value="1"/>
</dbReference>
<dbReference type="SUPFAM" id="SSF47384">
    <property type="entry name" value="Homodimeric domain of signal transducing histidine kinase"/>
    <property type="match status" value="1"/>
</dbReference>
<dbReference type="Gene3D" id="1.20.120.160">
    <property type="entry name" value="HPT domain"/>
    <property type="match status" value="1"/>
</dbReference>
<evidence type="ECO:0000256" key="2">
    <source>
        <dbReference type="ARBA" id="ARBA00004651"/>
    </source>
</evidence>
<dbReference type="PROSITE" id="PS50113">
    <property type="entry name" value="PAC"/>
    <property type="match status" value="1"/>
</dbReference>
<keyword evidence="8" id="KW-0732">Signal</keyword>
<dbReference type="PANTHER" id="PTHR45339:SF1">
    <property type="entry name" value="HYBRID SIGNAL TRANSDUCTION HISTIDINE KINASE J"/>
    <property type="match status" value="1"/>
</dbReference>
<dbReference type="InterPro" id="IPR036890">
    <property type="entry name" value="HATPase_C_sf"/>
</dbReference>
<evidence type="ECO:0000256" key="18">
    <source>
        <dbReference type="ARBA" id="ARBA00068150"/>
    </source>
</evidence>
<dbReference type="InterPro" id="IPR036097">
    <property type="entry name" value="HisK_dim/P_sf"/>
</dbReference>
<comment type="caution">
    <text evidence="27">The sequence shown here is derived from an EMBL/GenBank/DDBJ whole genome shotgun (WGS) entry which is preliminary data.</text>
</comment>
<dbReference type="InterPro" id="IPR003594">
    <property type="entry name" value="HATPase_dom"/>
</dbReference>
<evidence type="ECO:0000256" key="6">
    <source>
        <dbReference type="ARBA" id="ARBA00022679"/>
    </source>
</evidence>
<evidence type="ECO:0000259" key="23">
    <source>
        <dbReference type="PROSITE" id="PS50109"/>
    </source>
</evidence>
<dbReference type="PROSITE" id="PS50894">
    <property type="entry name" value="HPT"/>
    <property type="match status" value="1"/>
</dbReference>
<name>A0A3N7HWB5_9BURK</name>
<keyword evidence="13" id="KW-0902">Two-component regulatory system</keyword>
<dbReference type="InterPro" id="IPR001610">
    <property type="entry name" value="PAC"/>
</dbReference>
<dbReference type="SUPFAM" id="SSF55785">
    <property type="entry name" value="PYP-like sensor domain (PAS domain)"/>
    <property type="match status" value="2"/>
</dbReference>
<dbReference type="Gene3D" id="3.30.450.20">
    <property type="entry name" value="PAS domain"/>
    <property type="match status" value="2"/>
</dbReference>
<dbReference type="Pfam" id="PF01627">
    <property type="entry name" value="Hpt"/>
    <property type="match status" value="1"/>
</dbReference>
<evidence type="ECO:0000256" key="14">
    <source>
        <dbReference type="ARBA" id="ARBA00023026"/>
    </source>
</evidence>
<feature type="modified residue" description="4-aspartylphosphate" evidence="21">
    <location>
        <position position="945"/>
    </location>
</feature>
<dbReference type="FunFam" id="3.30.565.10:FF:000010">
    <property type="entry name" value="Sensor histidine kinase RcsC"/>
    <property type="match status" value="1"/>
</dbReference>
<dbReference type="NCBIfam" id="TIGR00229">
    <property type="entry name" value="sensory_box"/>
    <property type="match status" value="1"/>
</dbReference>
<reference evidence="27 28" key="2">
    <citation type="submission" date="2018-12" db="EMBL/GenBank/DDBJ databases">
        <title>Rhizobacter gummiphilus sp. nov., a rubber-degrading bacterium isolated from the soil of a botanical garden in Japan.</title>
        <authorList>
            <person name="Shunsuke S.S."/>
        </authorList>
    </citation>
    <scope>NUCLEOTIDE SEQUENCE [LARGE SCALE GENOMIC DNA]</scope>
    <source>
        <strain evidence="27 28">S-16</strain>
    </source>
</reference>
<evidence type="ECO:0000256" key="7">
    <source>
        <dbReference type="ARBA" id="ARBA00022692"/>
    </source>
</evidence>
<dbReference type="InterPro" id="IPR000014">
    <property type="entry name" value="PAS"/>
</dbReference>
<dbReference type="EC" id="2.7.13.3" evidence="3"/>
<evidence type="ECO:0000256" key="12">
    <source>
        <dbReference type="ARBA" id="ARBA00022989"/>
    </source>
</evidence>
<gene>
    <name evidence="27" type="ORF">DZC73_01060</name>
</gene>
<dbReference type="InterPro" id="IPR000700">
    <property type="entry name" value="PAS-assoc_C"/>
</dbReference>
<evidence type="ECO:0000256" key="21">
    <source>
        <dbReference type="PROSITE-ProRule" id="PRU00169"/>
    </source>
</evidence>
<feature type="modified residue" description="Phosphohistidine" evidence="20">
    <location>
        <position position="1090"/>
    </location>
</feature>
<dbReference type="FunFam" id="1.10.287.130:FF:000002">
    <property type="entry name" value="Two-component osmosensing histidine kinase"/>
    <property type="match status" value="1"/>
</dbReference>
<keyword evidence="4" id="KW-1003">Cell membrane</keyword>
<sequence length="1148" mass="126573">MKSRLPADPSRRQRLRVLWLVAGLWTALVIACAALVAADRVREHRAQILQTSTVRLSGVRDALNLTFRQLAALPRNLASRPSVLEFLTRHKVPDTSAMSEAERNRVRDAQLADPAVQQMNALLDRTVEDFGLQLVILIDANGTTLANGIADKRGLPSSVGSSLKTREYFEGAMKDGSSSQFLLGRSSRVPGFYFAHRIDLDHKTIGVAVIKQDTESLNRLLSDSESSLVLVTDAYGVVVLGNRANLLLQRMPDASVQTPKDWQSIYQRVPDTLRWTIASTRIGNQEAMTAEWRNIRHLAIAAPLGDRPFKVWIFSPLDTEVGVITNALGIAAGIWLLGCVFIWLGWRRVELVNTALQARRELLDMANALPLTVFRYHQPPSGPGRFSFIGRGVRELFGVEKTTLENDPVLPWRLAMHQSAPPTQPTEFPVRQDDRTVWVLAHSTPFPQGDGGMVYNGYWLDISARREAELRFAALFEHAPTGYLFFDRKRGVTHCNPASLSLFGISDPKGMLGRHVWFAGLSPPMQPDGQPSRTKALAQMEQHMKSHQRVQNTEWRFRRIDGSTFDADVTIVALDWEGEPQFCAVVRDITAHKQSEEAMQQARATAEAASQTKSTFLANMSHELRTPMNAIIGMTHLALEDGLPPRQRDFVEKAHDSARNLLQILNDILDVSKIEAGHMDIEQVEFDLEAVVGEMADVLGLKADEKGLQLLFSAGPGLPTRLVGDPTRLRQVLVNLGSNAIKFTDSGEVLVRLELSDDDAQGLELHCFVRDTGMGLSTEQLSRLFQPFMQADSSTTRRYGGTGLGLVICRQLVEKMGGRLWVDSEPGRGSTFHFTARFGRSETLGEVQGLLAKMLESQGQPVLAQRTGNRASAPRQRAAMPVVSEKIKQRLAGARILLVEDHPLNQELAAELLRRASMEVVLAENGKDALTKLATEGPFDGVLMDCQMPVMDGYTATRRLRADPAHTKLPVIAMTASALSEDRDRALASGMNAHIAKPLNVAQMLATMAEWISSRRTVPSTVEAGPATDWAPLPSEGPIDTEDGLARCMGKAHLYRRILTGFRDANHDYTSQVARAYADGHWDDAVRRTHDLKGLAGTIGAHGLHNSSQALQAALASRDRLAVSDLLPRVKADLASVLSEIARLVPNE</sequence>
<dbReference type="Gene3D" id="3.30.565.10">
    <property type="entry name" value="Histidine kinase-like ATPase, C-terminal domain"/>
    <property type="match status" value="1"/>
</dbReference>
<evidence type="ECO:0000256" key="20">
    <source>
        <dbReference type="PROSITE-ProRule" id="PRU00110"/>
    </source>
</evidence>
<proteinExistence type="predicted"/>
<dbReference type="InterPro" id="IPR001789">
    <property type="entry name" value="Sig_transdc_resp-reg_receiver"/>
</dbReference>
<dbReference type="SMART" id="SM00091">
    <property type="entry name" value="PAS"/>
    <property type="match status" value="1"/>
</dbReference>
<evidence type="ECO:0000259" key="25">
    <source>
        <dbReference type="PROSITE" id="PS50113"/>
    </source>
</evidence>
<keyword evidence="6" id="KW-0808">Transferase</keyword>
<dbReference type="InterPro" id="IPR011006">
    <property type="entry name" value="CheY-like_superfamily"/>
</dbReference>
<dbReference type="SMART" id="SM00086">
    <property type="entry name" value="PAC"/>
    <property type="match status" value="1"/>
</dbReference>
<keyword evidence="12 22" id="KW-1133">Transmembrane helix</keyword>
<keyword evidence="28" id="KW-1185">Reference proteome</keyword>
<keyword evidence="14" id="KW-0843">Virulence</keyword>
<comment type="subcellular location">
    <subcellularLocation>
        <location evidence="2">Cell membrane</location>
        <topology evidence="2">Multi-pass membrane protein</topology>
    </subcellularLocation>
</comment>
<feature type="domain" description="PAC" evidence="25">
    <location>
        <begin position="551"/>
        <end position="601"/>
    </location>
</feature>
<accession>A0A3N7HWB5</accession>
<keyword evidence="9" id="KW-0547">Nucleotide-binding</keyword>
<evidence type="ECO:0000256" key="11">
    <source>
        <dbReference type="ARBA" id="ARBA00022840"/>
    </source>
</evidence>
<dbReference type="InterPro" id="IPR035965">
    <property type="entry name" value="PAS-like_dom_sf"/>
</dbReference>
<evidence type="ECO:0000259" key="24">
    <source>
        <dbReference type="PROSITE" id="PS50110"/>
    </source>
</evidence>
<evidence type="ECO:0000256" key="15">
    <source>
        <dbReference type="ARBA" id="ARBA00023136"/>
    </source>
</evidence>
<evidence type="ECO:0000256" key="5">
    <source>
        <dbReference type="ARBA" id="ARBA00022553"/>
    </source>
</evidence>
<feature type="domain" description="Response regulatory" evidence="24">
    <location>
        <begin position="895"/>
        <end position="1012"/>
    </location>
</feature>
<dbReference type="SMART" id="SM00388">
    <property type="entry name" value="HisKA"/>
    <property type="match status" value="1"/>
</dbReference>
<comment type="function">
    <text evidence="16">Member of the two-component regulatory system BvgS/BvgA. Phosphorylates BvgA via a four-step phosphorelay in response to environmental signals.</text>
</comment>
<dbReference type="GO" id="GO:0005524">
    <property type="term" value="F:ATP binding"/>
    <property type="evidence" value="ECO:0007669"/>
    <property type="project" value="UniProtKB-KW"/>
</dbReference>
<dbReference type="CDD" id="cd16922">
    <property type="entry name" value="HATPase_EvgS-ArcB-TorS-like"/>
    <property type="match status" value="1"/>
</dbReference>
<dbReference type="Pfam" id="PF13426">
    <property type="entry name" value="PAS_9"/>
    <property type="match status" value="1"/>
</dbReference>
<keyword evidence="11" id="KW-0067">ATP-binding</keyword>
<feature type="domain" description="HPt" evidence="26">
    <location>
        <begin position="1051"/>
        <end position="1148"/>
    </location>
</feature>
<dbReference type="EMBL" id="QUSW01000001">
    <property type="protein sequence ID" value="RQP25696.1"/>
    <property type="molecule type" value="Genomic_DNA"/>
</dbReference>
<evidence type="ECO:0000313" key="27">
    <source>
        <dbReference type="EMBL" id="RQP25696.1"/>
    </source>
</evidence>
<dbReference type="SMART" id="SM00448">
    <property type="entry name" value="REC"/>
    <property type="match status" value="1"/>
</dbReference>
<dbReference type="CDD" id="cd00082">
    <property type="entry name" value="HisKA"/>
    <property type="match status" value="1"/>
</dbReference>
<dbReference type="SUPFAM" id="SSF55874">
    <property type="entry name" value="ATPase domain of HSP90 chaperone/DNA topoisomerase II/histidine kinase"/>
    <property type="match status" value="1"/>
</dbReference>
<evidence type="ECO:0000259" key="26">
    <source>
        <dbReference type="PROSITE" id="PS50894"/>
    </source>
</evidence>
<feature type="domain" description="Histidine kinase" evidence="23">
    <location>
        <begin position="619"/>
        <end position="840"/>
    </location>
</feature>
<dbReference type="AlphaFoldDB" id="A0A3N7HWB5"/>
<dbReference type="SUPFAM" id="SSF52172">
    <property type="entry name" value="CheY-like"/>
    <property type="match status" value="1"/>
</dbReference>
<keyword evidence="5 21" id="KW-0597">Phosphoprotein</keyword>
<dbReference type="GO" id="GO:0005886">
    <property type="term" value="C:plasma membrane"/>
    <property type="evidence" value="ECO:0007669"/>
    <property type="project" value="UniProtKB-SubCell"/>
</dbReference>
<evidence type="ECO:0000256" key="10">
    <source>
        <dbReference type="ARBA" id="ARBA00022777"/>
    </source>
</evidence>
<evidence type="ECO:0000256" key="9">
    <source>
        <dbReference type="ARBA" id="ARBA00022741"/>
    </source>
</evidence>
<comment type="subunit">
    <text evidence="17">At low DSF concentrations, interacts with RpfF.</text>
</comment>
<dbReference type="Pfam" id="PF00072">
    <property type="entry name" value="Response_reg"/>
    <property type="match status" value="1"/>
</dbReference>
<dbReference type="SUPFAM" id="SSF47226">
    <property type="entry name" value="Histidine-containing phosphotransfer domain, HPT domain"/>
    <property type="match status" value="1"/>
</dbReference>
<evidence type="ECO:0000256" key="13">
    <source>
        <dbReference type="ARBA" id="ARBA00023012"/>
    </source>
</evidence>
<comment type="catalytic activity">
    <reaction evidence="1">
        <text>ATP + protein L-histidine = ADP + protein N-phospho-L-histidine.</text>
        <dbReference type="EC" id="2.7.13.3"/>
    </reaction>
</comment>
<reference evidence="27 28" key="1">
    <citation type="submission" date="2018-08" db="EMBL/GenBank/DDBJ databases">
        <authorList>
            <person name="Khan S.A."/>
            <person name="Jeon C.O."/>
            <person name="Chun B.H."/>
            <person name="Jeong S.E."/>
        </authorList>
    </citation>
    <scope>NUCLEOTIDE SEQUENCE [LARGE SCALE GENOMIC DNA]</scope>
    <source>
        <strain evidence="27 28">S-16</strain>
    </source>
</reference>
<dbReference type="InterPro" id="IPR005467">
    <property type="entry name" value="His_kinase_dom"/>
</dbReference>